<feature type="compositionally biased region" description="Basic and acidic residues" evidence="1">
    <location>
        <begin position="1"/>
        <end position="12"/>
    </location>
</feature>
<evidence type="ECO:0000256" key="1">
    <source>
        <dbReference type="SAM" id="MobiDB-lite"/>
    </source>
</evidence>
<proteinExistence type="predicted"/>
<reference evidence="2" key="1">
    <citation type="journal article" date="2020" name="Stud. Mycol.">
        <title>101 Dothideomycetes genomes: a test case for predicting lifestyles and emergence of pathogens.</title>
        <authorList>
            <person name="Haridas S."/>
            <person name="Albert R."/>
            <person name="Binder M."/>
            <person name="Bloem J."/>
            <person name="Labutti K."/>
            <person name="Salamov A."/>
            <person name="Andreopoulos B."/>
            <person name="Baker S."/>
            <person name="Barry K."/>
            <person name="Bills G."/>
            <person name="Bluhm B."/>
            <person name="Cannon C."/>
            <person name="Castanera R."/>
            <person name="Culley D."/>
            <person name="Daum C."/>
            <person name="Ezra D."/>
            <person name="Gonzalez J."/>
            <person name="Henrissat B."/>
            <person name="Kuo A."/>
            <person name="Liang C."/>
            <person name="Lipzen A."/>
            <person name="Lutzoni F."/>
            <person name="Magnuson J."/>
            <person name="Mondo S."/>
            <person name="Nolan M."/>
            <person name="Ohm R."/>
            <person name="Pangilinan J."/>
            <person name="Park H.-J."/>
            <person name="Ramirez L."/>
            <person name="Alfaro M."/>
            <person name="Sun H."/>
            <person name="Tritt A."/>
            <person name="Yoshinaga Y."/>
            <person name="Zwiers L.-H."/>
            <person name="Turgeon B."/>
            <person name="Goodwin S."/>
            <person name="Spatafora J."/>
            <person name="Crous P."/>
            <person name="Grigoriev I."/>
        </authorList>
    </citation>
    <scope>NUCLEOTIDE SEQUENCE</scope>
    <source>
        <strain evidence="2">CBS 109.77</strain>
    </source>
</reference>
<gene>
    <name evidence="2" type="ORF">K505DRAFT_141507</name>
</gene>
<organism evidence="2 3">
    <name type="scientific">Melanomma pulvis-pyrius CBS 109.77</name>
    <dbReference type="NCBI Taxonomy" id="1314802"/>
    <lineage>
        <taxon>Eukaryota</taxon>
        <taxon>Fungi</taxon>
        <taxon>Dikarya</taxon>
        <taxon>Ascomycota</taxon>
        <taxon>Pezizomycotina</taxon>
        <taxon>Dothideomycetes</taxon>
        <taxon>Pleosporomycetidae</taxon>
        <taxon>Pleosporales</taxon>
        <taxon>Melanommataceae</taxon>
        <taxon>Melanomma</taxon>
    </lineage>
</organism>
<feature type="region of interest" description="Disordered" evidence="1">
    <location>
        <begin position="1"/>
        <end position="21"/>
    </location>
</feature>
<accession>A0A6A6WRP7</accession>
<evidence type="ECO:0000313" key="2">
    <source>
        <dbReference type="EMBL" id="KAF2786614.1"/>
    </source>
</evidence>
<keyword evidence="3" id="KW-1185">Reference proteome</keyword>
<dbReference type="EMBL" id="MU002434">
    <property type="protein sequence ID" value="KAF2786614.1"/>
    <property type="molecule type" value="Genomic_DNA"/>
</dbReference>
<sequence>MSDEAMGRDSGARWHHVARQTDTTQRPRGLRCFQLSLIFDDGRVMRAKGCWGLWQCDGIAAVGAAPWTGLAEATSGDLTTDGPSAAEQSWPCRARRVVDQRDSRCSTSCAQQTDGAAAAEGMLETDSSAQGTRRGATRQRARPVWFLQRCVCTAS</sequence>
<dbReference type="AlphaFoldDB" id="A0A6A6WRP7"/>
<name>A0A6A6WRP7_9PLEO</name>
<protein>
    <submittedName>
        <fullName evidence="2">Uncharacterized protein</fullName>
    </submittedName>
</protein>
<evidence type="ECO:0000313" key="3">
    <source>
        <dbReference type="Proteomes" id="UP000799757"/>
    </source>
</evidence>
<dbReference type="Proteomes" id="UP000799757">
    <property type="component" value="Unassembled WGS sequence"/>
</dbReference>